<evidence type="ECO:0000256" key="2">
    <source>
        <dbReference type="ARBA" id="ARBA00020484"/>
    </source>
</evidence>
<dbReference type="GO" id="GO:0043024">
    <property type="term" value="F:ribosomal small subunit binding"/>
    <property type="evidence" value="ECO:0007669"/>
    <property type="project" value="TreeGrafter"/>
</dbReference>
<comment type="caution">
    <text evidence="12">The sequence shown here is derived from an EMBL/GenBank/DDBJ whole genome shotgun (WGS) entry which is preliminary data.</text>
</comment>
<evidence type="ECO:0000256" key="6">
    <source>
        <dbReference type="ARBA" id="ARBA00023134"/>
    </source>
</evidence>
<evidence type="ECO:0000313" key="12">
    <source>
        <dbReference type="EMBL" id="GEM76463.1"/>
    </source>
</evidence>
<dbReference type="GO" id="GO:0005829">
    <property type="term" value="C:cytosol"/>
    <property type="evidence" value="ECO:0007669"/>
    <property type="project" value="TreeGrafter"/>
</dbReference>
<dbReference type="Pfam" id="PF07650">
    <property type="entry name" value="KH_2"/>
    <property type="match status" value="1"/>
</dbReference>
<dbReference type="GO" id="GO:0003924">
    <property type="term" value="F:GTPase activity"/>
    <property type="evidence" value="ECO:0007669"/>
    <property type="project" value="UniProtKB-UniRule"/>
</dbReference>
<dbReference type="InterPro" id="IPR004044">
    <property type="entry name" value="KH_dom_type_2"/>
</dbReference>
<evidence type="ECO:0000256" key="3">
    <source>
        <dbReference type="ARBA" id="ARBA00022517"/>
    </source>
</evidence>
<keyword evidence="7" id="KW-1003">Cell membrane</keyword>
<evidence type="ECO:0000256" key="4">
    <source>
        <dbReference type="ARBA" id="ARBA00022741"/>
    </source>
</evidence>
<comment type="subunit">
    <text evidence="7">Monomer.</text>
</comment>
<dbReference type="InterPro" id="IPR015946">
    <property type="entry name" value="KH_dom-like_a/b"/>
</dbReference>
<feature type="binding site" evidence="7">
    <location>
        <begin position="33"/>
        <end position="40"/>
    </location>
    <ligand>
        <name>GTP</name>
        <dbReference type="ChEBI" id="CHEBI:37565"/>
    </ligand>
</feature>
<dbReference type="SUPFAM" id="SSF52540">
    <property type="entry name" value="P-loop containing nucleoside triphosphate hydrolases"/>
    <property type="match status" value="1"/>
</dbReference>
<feature type="region of interest" description="G2" evidence="8">
    <location>
        <begin position="59"/>
        <end position="63"/>
    </location>
</feature>
<dbReference type="AlphaFoldDB" id="A0A511QGN3"/>
<organism evidence="12 13">
    <name type="scientific">Vibrio sagamiensis NBRC 104589</name>
    <dbReference type="NCBI Taxonomy" id="1219064"/>
    <lineage>
        <taxon>Bacteria</taxon>
        <taxon>Pseudomonadati</taxon>
        <taxon>Pseudomonadota</taxon>
        <taxon>Gammaproteobacteria</taxon>
        <taxon>Vibrionales</taxon>
        <taxon>Vibrionaceae</taxon>
        <taxon>Vibrio</taxon>
    </lineage>
</organism>
<dbReference type="CDD" id="cd04163">
    <property type="entry name" value="Era"/>
    <property type="match status" value="1"/>
</dbReference>
<evidence type="ECO:0000256" key="9">
    <source>
        <dbReference type="RuleBase" id="RU003761"/>
    </source>
</evidence>
<comment type="function">
    <text evidence="7">An essential GTPase that binds both GDP and GTP, with rapid nucleotide exchange. Plays a role in 16S rRNA processing and 30S ribosomal subunit biogenesis and possibly also in cell cycle regulation and energy metabolism.</text>
</comment>
<feature type="region of interest" description="G4" evidence="8">
    <location>
        <begin position="142"/>
        <end position="145"/>
    </location>
</feature>
<dbReference type="GO" id="GO:0005525">
    <property type="term" value="F:GTP binding"/>
    <property type="evidence" value="ECO:0007669"/>
    <property type="project" value="UniProtKB-UniRule"/>
</dbReference>
<gene>
    <name evidence="7 12" type="primary">era</name>
    <name evidence="12" type="ORF">VSA01S_25750</name>
</gene>
<dbReference type="CDD" id="cd22534">
    <property type="entry name" value="KH-II_Era"/>
    <property type="match status" value="1"/>
</dbReference>
<dbReference type="PROSITE" id="PS51713">
    <property type="entry name" value="G_ERA"/>
    <property type="match status" value="1"/>
</dbReference>
<feature type="region of interest" description="G5" evidence="8">
    <location>
        <begin position="172"/>
        <end position="174"/>
    </location>
</feature>
<feature type="domain" description="KH type-2" evidence="10">
    <location>
        <begin position="216"/>
        <end position="302"/>
    </location>
</feature>
<keyword evidence="13" id="KW-1185">Reference proteome</keyword>
<dbReference type="FunFam" id="3.30.300.20:FF:000003">
    <property type="entry name" value="GTPase Era"/>
    <property type="match status" value="1"/>
</dbReference>
<dbReference type="NCBIfam" id="TIGR00436">
    <property type="entry name" value="era"/>
    <property type="match status" value="1"/>
</dbReference>
<dbReference type="InterPro" id="IPR005662">
    <property type="entry name" value="GTPase_Era-like"/>
</dbReference>
<sequence length="320" mass="36493">MADNEFDIDAFFASHGEPSSPENQHCGFIAIVGRPNVGKSTLLNKILGQKISITSRKPQTTRHRIMGVDTDGDYQAIYVDTPGLHIEEKRAINRLMNRAANSSLSDVNLVFFLVDGTHWTKDDEMVLTKLQKSKFPVVLCVNKVDNVQDRNEVMMHMADMSKKMDFVDVVPISAKQGKNIDVLHKHVRDHLPAATHHFPEEYVTDRSQRFMASEIVREKLMRFTGEELPYSVTVEIERFDYNPDTDGFHINALILVERNGQKKMVIGKGGDKIKTIGREARLDMEELFGRKVYLETWVKVKSGWADDERALRSLGYIDDL</sequence>
<dbReference type="PANTHER" id="PTHR42698">
    <property type="entry name" value="GTPASE ERA"/>
    <property type="match status" value="1"/>
</dbReference>
<dbReference type="Gene3D" id="3.30.300.20">
    <property type="match status" value="1"/>
</dbReference>
<comment type="subcellular location">
    <subcellularLocation>
        <location evidence="7">Cytoplasm</location>
    </subcellularLocation>
    <subcellularLocation>
        <location evidence="7">Cell membrane</location>
        <topology evidence="7">Peripheral membrane protein</topology>
    </subcellularLocation>
</comment>
<feature type="region of interest" description="G1" evidence="8">
    <location>
        <begin position="33"/>
        <end position="40"/>
    </location>
</feature>
<feature type="binding site" evidence="7">
    <location>
        <begin position="80"/>
        <end position="84"/>
    </location>
    <ligand>
        <name>GTP</name>
        <dbReference type="ChEBI" id="CHEBI:37565"/>
    </ligand>
</feature>
<keyword evidence="7" id="KW-0699">rRNA-binding</keyword>
<dbReference type="Pfam" id="PF01926">
    <property type="entry name" value="MMR_HSR1"/>
    <property type="match status" value="1"/>
</dbReference>
<dbReference type="Proteomes" id="UP000321922">
    <property type="component" value="Unassembled WGS sequence"/>
</dbReference>
<evidence type="ECO:0000313" key="13">
    <source>
        <dbReference type="Proteomes" id="UP000321922"/>
    </source>
</evidence>
<keyword evidence="3 7" id="KW-0690">Ribosome biogenesis</keyword>
<feature type="domain" description="Era-type G" evidence="11">
    <location>
        <begin position="25"/>
        <end position="193"/>
    </location>
</feature>
<keyword evidence="5 7" id="KW-0694">RNA-binding</keyword>
<dbReference type="GO" id="GO:0070181">
    <property type="term" value="F:small ribosomal subunit rRNA binding"/>
    <property type="evidence" value="ECO:0007669"/>
    <property type="project" value="UniProtKB-UniRule"/>
</dbReference>
<dbReference type="InterPro" id="IPR005225">
    <property type="entry name" value="Small_GTP-bd"/>
</dbReference>
<dbReference type="GO" id="GO:0000028">
    <property type="term" value="P:ribosomal small subunit assembly"/>
    <property type="evidence" value="ECO:0007669"/>
    <property type="project" value="TreeGrafter"/>
</dbReference>
<dbReference type="GO" id="GO:0005886">
    <property type="term" value="C:plasma membrane"/>
    <property type="evidence" value="ECO:0007669"/>
    <property type="project" value="UniProtKB-SubCell"/>
</dbReference>
<dbReference type="RefSeq" id="WP_039979830.1">
    <property type="nucleotide sequence ID" value="NZ_BAOJ01000021.1"/>
</dbReference>
<keyword evidence="7" id="KW-0963">Cytoplasm</keyword>
<dbReference type="FunFam" id="3.40.50.300:FF:000094">
    <property type="entry name" value="GTPase Era"/>
    <property type="match status" value="1"/>
</dbReference>
<dbReference type="HAMAP" id="MF_00367">
    <property type="entry name" value="GTPase_Era"/>
    <property type="match status" value="1"/>
</dbReference>
<comment type="similarity">
    <text evidence="1 7 8 9">Belongs to the TRAFAC class TrmE-Era-EngA-EngB-Septin-like GTPase superfamily. Era GTPase family.</text>
</comment>
<evidence type="ECO:0000256" key="8">
    <source>
        <dbReference type="PROSITE-ProRule" id="PRU01050"/>
    </source>
</evidence>
<dbReference type="Gene3D" id="3.40.50.300">
    <property type="entry name" value="P-loop containing nucleotide triphosphate hydrolases"/>
    <property type="match status" value="1"/>
</dbReference>
<dbReference type="InterPro" id="IPR009019">
    <property type="entry name" value="KH_sf_prok-type"/>
</dbReference>
<keyword evidence="7" id="KW-0472">Membrane</keyword>
<dbReference type="EMBL" id="BJXJ01000025">
    <property type="protein sequence ID" value="GEM76463.1"/>
    <property type="molecule type" value="Genomic_DNA"/>
</dbReference>
<dbReference type="NCBIfam" id="NF000908">
    <property type="entry name" value="PRK00089.1"/>
    <property type="match status" value="1"/>
</dbReference>
<name>A0A511QGN3_9VIBR</name>
<evidence type="ECO:0000259" key="11">
    <source>
        <dbReference type="PROSITE" id="PS51713"/>
    </source>
</evidence>
<dbReference type="NCBIfam" id="TIGR00231">
    <property type="entry name" value="small_GTP"/>
    <property type="match status" value="1"/>
</dbReference>
<reference evidence="12 13" key="1">
    <citation type="submission" date="2019-07" db="EMBL/GenBank/DDBJ databases">
        <title>Whole genome shotgun sequence of Vibrio sagamiensis NBRC 104589.</title>
        <authorList>
            <person name="Hosoyama A."/>
            <person name="Uohara A."/>
            <person name="Ohji S."/>
            <person name="Ichikawa N."/>
        </authorList>
    </citation>
    <scope>NUCLEOTIDE SEQUENCE [LARGE SCALE GENOMIC DNA]</scope>
    <source>
        <strain evidence="12 13">NBRC 104589</strain>
    </source>
</reference>
<feature type="binding site" evidence="7">
    <location>
        <begin position="142"/>
        <end position="145"/>
    </location>
    <ligand>
        <name>GTP</name>
        <dbReference type="ChEBI" id="CHEBI:37565"/>
    </ligand>
</feature>
<evidence type="ECO:0000256" key="5">
    <source>
        <dbReference type="ARBA" id="ARBA00022884"/>
    </source>
</evidence>
<proteinExistence type="inferred from homology"/>
<dbReference type="OrthoDB" id="9805918at2"/>
<dbReference type="InterPro" id="IPR006073">
    <property type="entry name" value="GTP-bd"/>
</dbReference>
<keyword evidence="4 7" id="KW-0547">Nucleotide-binding</keyword>
<evidence type="ECO:0000256" key="1">
    <source>
        <dbReference type="ARBA" id="ARBA00007921"/>
    </source>
</evidence>
<evidence type="ECO:0000259" key="10">
    <source>
        <dbReference type="PROSITE" id="PS50823"/>
    </source>
</evidence>
<keyword evidence="6 7" id="KW-0342">GTP-binding</keyword>
<protein>
    <recommendedName>
        <fullName evidence="2 7">GTPase Era</fullName>
    </recommendedName>
</protein>
<dbReference type="InterPro" id="IPR027417">
    <property type="entry name" value="P-loop_NTPase"/>
</dbReference>
<evidence type="ECO:0000256" key="7">
    <source>
        <dbReference type="HAMAP-Rule" id="MF_00367"/>
    </source>
</evidence>
<dbReference type="PROSITE" id="PS50823">
    <property type="entry name" value="KH_TYPE_2"/>
    <property type="match status" value="1"/>
</dbReference>
<dbReference type="InterPro" id="IPR030388">
    <property type="entry name" value="G_ERA_dom"/>
</dbReference>
<dbReference type="PANTHER" id="PTHR42698:SF1">
    <property type="entry name" value="GTPASE ERA, MITOCHONDRIAL"/>
    <property type="match status" value="1"/>
</dbReference>
<dbReference type="SUPFAM" id="SSF54814">
    <property type="entry name" value="Prokaryotic type KH domain (KH-domain type II)"/>
    <property type="match status" value="1"/>
</dbReference>
<feature type="region of interest" description="G3" evidence="8">
    <location>
        <begin position="80"/>
        <end position="83"/>
    </location>
</feature>
<accession>A0A511QGN3</accession>